<dbReference type="PANTHER" id="PTHR45749:SF21">
    <property type="entry name" value="DUF4371 DOMAIN-CONTAINING PROTEIN"/>
    <property type="match status" value="1"/>
</dbReference>
<evidence type="ECO:0000259" key="2">
    <source>
        <dbReference type="Pfam" id="PF14291"/>
    </source>
</evidence>
<feature type="region of interest" description="Disordered" evidence="1">
    <location>
        <begin position="218"/>
        <end position="252"/>
    </location>
</feature>
<dbReference type="EMBL" id="OV121135">
    <property type="protein sequence ID" value="CAH0555468.1"/>
    <property type="molecule type" value="Genomic_DNA"/>
</dbReference>
<dbReference type="Pfam" id="PF14291">
    <property type="entry name" value="DUF4371"/>
    <property type="match status" value="1"/>
</dbReference>
<evidence type="ECO:0000313" key="3">
    <source>
        <dbReference type="EMBL" id="CAH0555468.1"/>
    </source>
</evidence>
<dbReference type="AlphaFoldDB" id="A0A9P0FHV7"/>
<accession>A0A9P0FHV7</accession>
<name>A0A9P0FHV7_BRAAE</name>
<dbReference type="PANTHER" id="PTHR45749">
    <property type="match status" value="1"/>
</dbReference>
<feature type="compositionally biased region" description="Polar residues" evidence="1">
    <location>
        <begin position="241"/>
        <end position="252"/>
    </location>
</feature>
<dbReference type="SUPFAM" id="SSF53098">
    <property type="entry name" value="Ribonuclease H-like"/>
    <property type="match status" value="2"/>
</dbReference>
<gene>
    <name evidence="3" type="ORF">MELIAE_LOCUS6837</name>
</gene>
<keyword evidence="4" id="KW-1185">Reference proteome</keyword>
<dbReference type="InterPro" id="IPR012337">
    <property type="entry name" value="RNaseH-like_sf"/>
</dbReference>
<evidence type="ECO:0000313" key="4">
    <source>
        <dbReference type="Proteomes" id="UP001154078"/>
    </source>
</evidence>
<proteinExistence type="predicted"/>
<organism evidence="3 4">
    <name type="scientific">Brassicogethes aeneus</name>
    <name type="common">Rape pollen beetle</name>
    <name type="synonym">Meligethes aeneus</name>
    <dbReference type="NCBI Taxonomy" id="1431903"/>
    <lineage>
        <taxon>Eukaryota</taxon>
        <taxon>Metazoa</taxon>
        <taxon>Ecdysozoa</taxon>
        <taxon>Arthropoda</taxon>
        <taxon>Hexapoda</taxon>
        <taxon>Insecta</taxon>
        <taxon>Pterygota</taxon>
        <taxon>Neoptera</taxon>
        <taxon>Endopterygota</taxon>
        <taxon>Coleoptera</taxon>
        <taxon>Polyphaga</taxon>
        <taxon>Cucujiformia</taxon>
        <taxon>Nitidulidae</taxon>
        <taxon>Meligethinae</taxon>
        <taxon>Brassicogethes</taxon>
    </lineage>
</organism>
<feature type="compositionally biased region" description="Basic and acidic residues" evidence="1">
    <location>
        <begin position="218"/>
        <end position="231"/>
    </location>
</feature>
<protein>
    <recommendedName>
        <fullName evidence="2">DUF4371 domain-containing protein</fullName>
    </recommendedName>
</protein>
<evidence type="ECO:0000256" key="1">
    <source>
        <dbReference type="SAM" id="MobiDB-lite"/>
    </source>
</evidence>
<sequence length="909" mass="103431">MTAELENGQENKHESVQRDIIFCKDILAFLDFIVQKRNLTQKNVELLKIGLDGGGGFFKVCLNIQTKETTNRGDLKDSGVKKLFILAIVKNIKENYFNVLYIWKLLKIDDLGSYSISTDLKLANILMGLMSHSSAFPCTWCQSNAQNLNNEGDLRTFENIRNQYLRWTASGSILKKAKHFFNCIHEPIPQKLGEPVILVIPPPELHLLLGETRINQENEDKKDDIREENISRKVITGDSEGGSNPDQASTSKFNSDVANVEVTKLNLNAQETTIVECNELNPFNTDRALFQDVLTDEMKRKIIISGPNRPMGPSVRNIHTNKSFSVEYYYTTTKTGQKIDRFCLPFRGHHENIYEIGPQSGNFLNIIDLLSRYDPLLKSHITNKNNRNKYLHHDTQNEIITLMSKSVVKEIVSEISKAPFFSLIVDTTQDISKKDQLSIIISHVKVDLDHDKSIAGKIEIKESFLRFIEIGKNFECVILSTLKELKIDIGKCRGQGYDGASKMSGKYSGLQARIKEKVPTADFIHCSAHNLNLVLNGSVQNVSEIRNFYGLLENMYLIFSKSLPRWQELNKSKEENAMIKKTLKRLCPTRWSSCLDCLSAIKYNYKCVMQCLSTFILICKKTSDRIEANSLQKSMSSYDFILLLVYQSKILENISLVSKLLQSSTVDLGRACELLSSTIDNFNTIRDDFEILHAEATNLATSWNIQPKLKSKRQRMDKTFFDELATDTGIEDSLRRFQIKVFYESLDIIINQLRTRFISMNKILINLLKPFEEITKIVSHSNCCISEVIPLVSTLEAYLNSEGSNFAGFGTMKDELKNNLKLRFKDATLKNYLLFATFLDPRFKGNFFTPNKCKIVIADLKREYEIIQNHDVEVVGSDKIDSSNENVSLATLILSTASATPPPSKKKKN</sequence>
<dbReference type="Proteomes" id="UP001154078">
    <property type="component" value="Chromosome 4"/>
</dbReference>
<feature type="domain" description="DUF4371" evidence="2">
    <location>
        <begin position="341"/>
        <end position="509"/>
    </location>
</feature>
<dbReference type="OrthoDB" id="6611240at2759"/>
<dbReference type="InterPro" id="IPR025398">
    <property type="entry name" value="DUF4371"/>
</dbReference>
<reference evidence="3" key="1">
    <citation type="submission" date="2021-12" db="EMBL/GenBank/DDBJ databases">
        <authorList>
            <person name="King R."/>
        </authorList>
    </citation>
    <scope>NUCLEOTIDE SEQUENCE</scope>
</reference>